<protein>
    <recommendedName>
        <fullName evidence="5">HTH tetR-type domain-containing protein</fullName>
    </recommendedName>
</protein>
<organism evidence="6 7">
    <name type="scientific">Geothrix edaphica</name>
    <dbReference type="NCBI Taxonomy" id="2927976"/>
    <lineage>
        <taxon>Bacteria</taxon>
        <taxon>Pseudomonadati</taxon>
        <taxon>Acidobacteriota</taxon>
        <taxon>Holophagae</taxon>
        <taxon>Holophagales</taxon>
        <taxon>Holophagaceae</taxon>
        <taxon>Geothrix</taxon>
    </lineage>
</organism>
<dbReference type="Proteomes" id="UP001165044">
    <property type="component" value="Unassembled WGS sequence"/>
</dbReference>
<dbReference type="InterPro" id="IPR050109">
    <property type="entry name" value="HTH-type_TetR-like_transc_reg"/>
</dbReference>
<dbReference type="InterPro" id="IPR036271">
    <property type="entry name" value="Tet_transcr_reg_TetR-rel_C_sf"/>
</dbReference>
<evidence type="ECO:0000256" key="3">
    <source>
        <dbReference type="ARBA" id="ARBA00023163"/>
    </source>
</evidence>
<name>A0ABQ5Q165_9BACT</name>
<accession>A0ABQ5Q165</accession>
<keyword evidence="3" id="KW-0804">Transcription</keyword>
<keyword evidence="7" id="KW-1185">Reference proteome</keyword>
<dbReference type="EMBL" id="BSDC01000003">
    <property type="protein sequence ID" value="GLH68069.1"/>
    <property type="molecule type" value="Genomic_DNA"/>
</dbReference>
<dbReference type="RefSeq" id="WP_285609734.1">
    <property type="nucleotide sequence ID" value="NZ_BSDC01000003.1"/>
</dbReference>
<evidence type="ECO:0000256" key="2">
    <source>
        <dbReference type="ARBA" id="ARBA00023125"/>
    </source>
</evidence>
<reference evidence="6" key="1">
    <citation type="journal article" date="2023" name="Antonie Van Leeuwenhoek">
        <title>Mesoterricola silvestris gen. nov., sp. nov., Mesoterricola sediminis sp. nov., Geothrix oryzae sp. nov., Geothrix edaphica sp. nov., Geothrix rubra sp. nov., and Geothrix limicola sp. nov., six novel members of Acidobacteriota isolated from soils.</title>
        <authorList>
            <person name="Itoh H."/>
            <person name="Sugisawa Y."/>
            <person name="Mise K."/>
            <person name="Xu Z."/>
            <person name="Kuniyasu M."/>
            <person name="Ushijima N."/>
            <person name="Kawano K."/>
            <person name="Kobayashi E."/>
            <person name="Shiratori Y."/>
            <person name="Masuda Y."/>
            <person name="Senoo K."/>
        </authorList>
    </citation>
    <scope>NUCLEOTIDE SEQUENCE</scope>
    <source>
        <strain evidence="6">Red802</strain>
    </source>
</reference>
<dbReference type="PROSITE" id="PS50977">
    <property type="entry name" value="HTH_TETR_2"/>
    <property type="match status" value="1"/>
</dbReference>
<dbReference type="InterPro" id="IPR001647">
    <property type="entry name" value="HTH_TetR"/>
</dbReference>
<gene>
    <name evidence="6" type="ORF">GETHED_24330</name>
</gene>
<feature type="domain" description="HTH tetR-type" evidence="5">
    <location>
        <begin position="9"/>
        <end position="69"/>
    </location>
</feature>
<evidence type="ECO:0000259" key="5">
    <source>
        <dbReference type="PROSITE" id="PS50977"/>
    </source>
</evidence>
<evidence type="ECO:0000256" key="1">
    <source>
        <dbReference type="ARBA" id="ARBA00023015"/>
    </source>
</evidence>
<dbReference type="PANTHER" id="PTHR30055:SF234">
    <property type="entry name" value="HTH-TYPE TRANSCRIPTIONAL REGULATOR BETI"/>
    <property type="match status" value="1"/>
</dbReference>
<dbReference type="Pfam" id="PF00440">
    <property type="entry name" value="TetR_N"/>
    <property type="match status" value="1"/>
</dbReference>
<evidence type="ECO:0000313" key="6">
    <source>
        <dbReference type="EMBL" id="GLH68069.1"/>
    </source>
</evidence>
<dbReference type="Gene3D" id="1.10.357.10">
    <property type="entry name" value="Tetracycline Repressor, domain 2"/>
    <property type="match status" value="1"/>
</dbReference>
<dbReference type="InterPro" id="IPR009057">
    <property type="entry name" value="Homeodomain-like_sf"/>
</dbReference>
<evidence type="ECO:0000313" key="7">
    <source>
        <dbReference type="Proteomes" id="UP001165044"/>
    </source>
</evidence>
<sequence length="202" mass="23516">MDRKNLEKQQRKNLLLEAAGRVFGRKPFDEATMQEVAAEAQIGMQGLYEHFPSKQELYEQVMLHRAEHFFAQAEAALQADHPPLEQLRAMFLTYADHFRGRAIWLPMFIHDRVHYDWGFESRFLPRLKDIYEAERDRLKDILRRAVQAGQLRDLDVEFLTQLCFGVLEASLHHSHRHGTDEDPRACVDRALACFLQGTGARA</sequence>
<feature type="DNA-binding region" description="H-T-H motif" evidence="4">
    <location>
        <begin position="32"/>
        <end position="51"/>
    </location>
</feature>
<dbReference type="Gene3D" id="1.10.10.60">
    <property type="entry name" value="Homeodomain-like"/>
    <property type="match status" value="1"/>
</dbReference>
<keyword evidence="1" id="KW-0805">Transcription regulation</keyword>
<comment type="caution">
    <text evidence="6">The sequence shown here is derived from an EMBL/GenBank/DDBJ whole genome shotgun (WGS) entry which is preliminary data.</text>
</comment>
<keyword evidence="2 4" id="KW-0238">DNA-binding</keyword>
<dbReference type="SUPFAM" id="SSF46689">
    <property type="entry name" value="Homeodomain-like"/>
    <property type="match status" value="1"/>
</dbReference>
<dbReference type="PANTHER" id="PTHR30055">
    <property type="entry name" value="HTH-TYPE TRANSCRIPTIONAL REGULATOR RUTR"/>
    <property type="match status" value="1"/>
</dbReference>
<dbReference type="SUPFAM" id="SSF48498">
    <property type="entry name" value="Tetracyclin repressor-like, C-terminal domain"/>
    <property type="match status" value="1"/>
</dbReference>
<evidence type="ECO:0000256" key="4">
    <source>
        <dbReference type="PROSITE-ProRule" id="PRU00335"/>
    </source>
</evidence>
<dbReference type="PRINTS" id="PR00455">
    <property type="entry name" value="HTHTETR"/>
</dbReference>
<proteinExistence type="predicted"/>